<keyword evidence="1" id="KW-1133">Transmembrane helix</keyword>
<gene>
    <name evidence="3" type="ORF">Mal48_21350</name>
</gene>
<feature type="domain" description="Urease accessory protein UreH-like transmembrane" evidence="2">
    <location>
        <begin position="7"/>
        <end position="209"/>
    </location>
</feature>
<keyword evidence="4" id="KW-1185">Reference proteome</keyword>
<feature type="transmembrane region" description="Helical" evidence="1">
    <location>
        <begin position="51"/>
        <end position="69"/>
    </location>
</feature>
<organism evidence="3 4">
    <name type="scientific">Thalassoglobus polymorphus</name>
    <dbReference type="NCBI Taxonomy" id="2527994"/>
    <lineage>
        <taxon>Bacteria</taxon>
        <taxon>Pseudomonadati</taxon>
        <taxon>Planctomycetota</taxon>
        <taxon>Planctomycetia</taxon>
        <taxon>Planctomycetales</taxon>
        <taxon>Planctomycetaceae</taxon>
        <taxon>Thalassoglobus</taxon>
    </lineage>
</organism>
<name>A0A517QMV0_9PLAN</name>
<dbReference type="OrthoDB" id="9800141at2"/>
<evidence type="ECO:0000259" key="2">
    <source>
        <dbReference type="Pfam" id="PF13386"/>
    </source>
</evidence>
<keyword evidence="1" id="KW-0472">Membrane</keyword>
<dbReference type="PANTHER" id="PTHR42208:SF1">
    <property type="entry name" value="HEAVY METAL TRANSPORTER"/>
    <property type="match status" value="1"/>
</dbReference>
<feature type="transmembrane region" description="Helical" evidence="1">
    <location>
        <begin position="133"/>
        <end position="154"/>
    </location>
</feature>
<dbReference type="AlphaFoldDB" id="A0A517QMV0"/>
<sequence length="241" mass="25491">MSELSLIFMGGLLGSSHCLGMCGGFAILIGANQTSRREMWISQGAYSIGRIFTYSVLGVVAGYVGMHLGHSTSQWVNASAILSFVAGLFLIVQGLKAAGINLWSRGKSPTPQGCLVSPLFRTFFQSRSRFSKFLAGVMTGFLPCGLLYGFLALATASQDLFLGGAIMFAFGLGTVPMMVLAGIGGQLLSGVTRLRLLRTAAWCVVFTGAITIYRGAAFLTLEHTEAVPACPFCTTSQNSTN</sequence>
<dbReference type="RefSeq" id="WP_145198498.1">
    <property type="nucleotide sequence ID" value="NZ_CP036267.1"/>
</dbReference>
<dbReference type="Proteomes" id="UP000315724">
    <property type="component" value="Chromosome"/>
</dbReference>
<feature type="transmembrane region" description="Helical" evidence="1">
    <location>
        <begin position="160"/>
        <end position="184"/>
    </location>
</feature>
<dbReference type="InterPro" id="IPR039447">
    <property type="entry name" value="UreH-like_TM_dom"/>
</dbReference>
<accession>A0A517QMV0</accession>
<dbReference type="Pfam" id="PF13386">
    <property type="entry name" value="DsbD_2"/>
    <property type="match status" value="1"/>
</dbReference>
<evidence type="ECO:0000256" key="1">
    <source>
        <dbReference type="SAM" id="Phobius"/>
    </source>
</evidence>
<dbReference type="PANTHER" id="PTHR42208">
    <property type="entry name" value="HEAVY METAL TRANSPORTER-RELATED"/>
    <property type="match status" value="1"/>
</dbReference>
<feature type="transmembrane region" description="Helical" evidence="1">
    <location>
        <begin position="75"/>
        <end position="95"/>
    </location>
</feature>
<evidence type="ECO:0000313" key="4">
    <source>
        <dbReference type="Proteomes" id="UP000315724"/>
    </source>
</evidence>
<evidence type="ECO:0000313" key="3">
    <source>
        <dbReference type="EMBL" id="QDT32887.1"/>
    </source>
</evidence>
<reference evidence="3 4" key="1">
    <citation type="submission" date="2019-02" db="EMBL/GenBank/DDBJ databases">
        <title>Deep-cultivation of Planctomycetes and their phenomic and genomic characterization uncovers novel biology.</title>
        <authorList>
            <person name="Wiegand S."/>
            <person name="Jogler M."/>
            <person name="Boedeker C."/>
            <person name="Pinto D."/>
            <person name="Vollmers J."/>
            <person name="Rivas-Marin E."/>
            <person name="Kohn T."/>
            <person name="Peeters S.H."/>
            <person name="Heuer A."/>
            <person name="Rast P."/>
            <person name="Oberbeckmann S."/>
            <person name="Bunk B."/>
            <person name="Jeske O."/>
            <person name="Meyerdierks A."/>
            <person name="Storesund J.E."/>
            <person name="Kallscheuer N."/>
            <person name="Luecker S."/>
            <person name="Lage O.M."/>
            <person name="Pohl T."/>
            <person name="Merkel B.J."/>
            <person name="Hornburger P."/>
            <person name="Mueller R.-W."/>
            <person name="Bruemmer F."/>
            <person name="Labrenz M."/>
            <person name="Spormann A.M."/>
            <person name="Op den Camp H."/>
            <person name="Overmann J."/>
            <person name="Amann R."/>
            <person name="Jetten M.S.M."/>
            <person name="Mascher T."/>
            <person name="Medema M.H."/>
            <person name="Devos D.P."/>
            <person name="Kaster A.-K."/>
            <person name="Ovreas L."/>
            <person name="Rohde M."/>
            <person name="Galperin M.Y."/>
            <person name="Jogler C."/>
        </authorList>
    </citation>
    <scope>NUCLEOTIDE SEQUENCE [LARGE SCALE GENOMIC DNA]</scope>
    <source>
        <strain evidence="3 4">Mal48</strain>
    </source>
</reference>
<feature type="transmembrane region" description="Helical" evidence="1">
    <location>
        <begin position="6"/>
        <end position="30"/>
    </location>
</feature>
<dbReference type="KEGG" id="tpol:Mal48_21350"/>
<protein>
    <recommendedName>
        <fullName evidence="2">Urease accessory protein UreH-like transmembrane domain-containing protein</fullName>
    </recommendedName>
</protein>
<dbReference type="EMBL" id="CP036267">
    <property type="protein sequence ID" value="QDT32887.1"/>
    <property type="molecule type" value="Genomic_DNA"/>
</dbReference>
<feature type="transmembrane region" description="Helical" evidence="1">
    <location>
        <begin position="196"/>
        <end position="216"/>
    </location>
</feature>
<proteinExistence type="predicted"/>
<keyword evidence="1" id="KW-0812">Transmembrane</keyword>